<dbReference type="AlphaFoldDB" id="A0AAE1DU88"/>
<keyword evidence="3" id="KW-1185">Reference proteome</keyword>
<dbReference type="Proteomes" id="UP001283361">
    <property type="component" value="Unassembled WGS sequence"/>
</dbReference>
<feature type="compositionally biased region" description="Basic and acidic residues" evidence="1">
    <location>
        <begin position="189"/>
        <end position="198"/>
    </location>
</feature>
<dbReference type="EMBL" id="JAWDGP010002430">
    <property type="protein sequence ID" value="KAK3783286.1"/>
    <property type="molecule type" value="Genomic_DNA"/>
</dbReference>
<accession>A0AAE1DU88</accession>
<feature type="region of interest" description="Disordered" evidence="1">
    <location>
        <begin position="107"/>
        <end position="218"/>
    </location>
</feature>
<reference evidence="2" key="1">
    <citation type="journal article" date="2023" name="G3 (Bethesda)">
        <title>A reference genome for the long-term kleptoplast-retaining sea slug Elysia crispata morphotype clarki.</title>
        <authorList>
            <person name="Eastman K.E."/>
            <person name="Pendleton A.L."/>
            <person name="Shaikh M.A."/>
            <person name="Suttiyut T."/>
            <person name="Ogas R."/>
            <person name="Tomko P."/>
            <person name="Gavelis G."/>
            <person name="Widhalm J.R."/>
            <person name="Wisecaver J.H."/>
        </authorList>
    </citation>
    <scope>NUCLEOTIDE SEQUENCE</scope>
    <source>
        <strain evidence="2">ECLA1</strain>
    </source>
</reference>
<comment type="caution">
    <text evidence="2">The sequence shown here is derived from an EMBL/GenBank/DDBJ whole genome shotgun (WGS) entry which is preliminary data.</text>
</comment>
<organism evidence="2 3">
    <name type="scientific">Elysia crispata</name>
    <name type="common">lettuce slug</name>
    <dbReference type="NCBI Taxonomy" id="231223"/>
    <lineage>
        <taxon>Eukaryota</taxon>
        <taxon>Metazoa</taxon>
        <taxon>Spiralia</taxon>
        <taxon>Lophotrochozoa</taxon>
        <taxon>Mollusca</taxon>
        <taxon>Gastropoda</taxon>
        <taxon>Heterobranchia</taxon>
        <taxon>Euthyneura</taxon>
        <taxon>Panpulmonata</taxon>
        <taxon>Sacoglossa</taxon>
        <taxon>Placobranchoidea</taxon>
        <taxon>Plakobranchidae</taxon>
        <taxon>Elysia</taxon>
    </lineage>
</organism>
<evidence type="ECO:0000313" key="3">
    <source>
        <dbReference type="Proteomes" id="UP001283361"/>
    </source>
</evidence>
<feature type="region of interest" description="Disordered" evidence="1">
    <location>
        <begin position="1"/>
        <end position="22"/>
    </location>
</feature>
<sequence>MDYGSSVNSNPSPLTNPPGNSAQSHEINQVILVFYACPHPLRPSPLSFVDQSQNSQEMAFSTNKRVITGRMASFLQSLPLQWSIPAEHEEIIKVRRGEKLQSAGLKGILSPHGHPPWVNSGQGLECPKLDTGGNLASHELGPTLKPDRAGPPYSHPPPESAGVQDQSGSQAYAGPTNDHRLTTALNSVGDRDPSERFTHLASADRAGDQLPTYTEKDGTSWPCAGHLWSLVVKRPN</sequence>
<name>A0AAE1DU88_9GAST</name>
<gene>
    <name evidence="2" type="ORF">RRG08_046045</name>
</gene>
<evidence type="ECO:0000313" key="2">
    <source>
        <dbReference type="EMBL" id="KAK3783286.1"/>
    </source>
</evidence>
<proteinExistence type="predicted"/>
<evidence type="ECO:0000256" key="1">
    <source>
        <dbReference type="SAM" id="MobiDB-lite"/>
    </source>
</evidence>
<protein>
    <submittedName>
        <fullName evidence="2">Uncharacterized protein</fullName>
    </submittedName>
</protein>